<dbReference type="EMBL" id="JABFDB010000027">
    <property type="protein sequence ID" value="NYZ23466.1"/>
    <property type="molecule type" value="Genomic_DNA"/>
</dbReference>
<dbReference type="SUPFAM" id="SSF47616">
    <property type="entry name" value="GST C-terminal domain-like"/>
    <property type="match status" value="1"/>
</dbReference>
<comment type="caution">
    <text evidence="2">The sequence shown here is derived from an EMBL/GenBank/DDBJ whole genome shotgun (WGS) entry which is preliminary data.</text>
</comment>
<evidence type="ECO:0000313" key="2">
    <source>
        <dbReference type="EMBL" id="NYZ23466.1"/>
    </source>
</evidence>
<dbReference type="SFLD" id="SFLDS00019">
    <property type="entry name" value="Glutathione_Transferase_(cytos"/>
    <property type="match status" value="1"/>
</dbReference>
<dbReference type="CDD" id="cd03043">
    <property type="entry name" value="GST_N_1"/>
    <property type="match status" value="1"/>
</dbReference>
<evidence type="ECO:0000313" key="3">
    <source>
        <dbReference type="Proteomes" id="UP000584642"/>
    </source>
</evidence>
<dbReference type="CDD" id="cd03194">
    <property type="entry name" value="GST_C_3"/>
    <property type="match status" value="1"/>
</dbReference>
<dbReference type="Pfam" id="PF13410">
    <property type="entry name" value="GST_C_2"/>
    <property type="match status" value="1"/>
</dbReference>
<dbReference type="InterPro" id="IPR004045">
    <property type="entry name" value="Glutathione_S-Trfase_N"/>
</dbReference>
<gene>
    <name evidence="2" type="ORF">HND93_27520</name>
</gene>
<dbReference type="PANTHER" id="PTHR42673:SF4">
    <property type="entry name" value="MALEYLACETOACETATE ISOMERASE"/>
    <property type="match status" value="1"/>
</dbReference>
<proteinExistence type="predicted"/>
<accession>A0ABX2TJF0</accession>
<dbReference type="Pfam" id="PF13409">
    <property type="entry name" value="GST_N_2"/>
    <property type="match status" value="1"/>
</dbReference>
<dbReference type="SFLD" id="SFLDG00358">
    <property type="entry name" value="Main_(cytGST)"/>
    <property type="match status" value="1"/>
</dbReference>
<feature type="domain" description="GST N-terminal" evidence="1">
    <location>
        <begin position="4"/>
        <end position="84"/>
    </location>
</feature>
<dbReference type="Gene3D" id="3.40.30.10">
    <property type="entry name" value="Glutaredoxin"/>
    <property type="match status" value="1"/>
</dbReference>
<protein>
    <submittedName>
        <fullName evidence="2">Glutathione S-transferase family protein</fullName>
    </submittedName>
</protein>
<dbReference type="InterPro" id="IPR040079">
    <property type="entry name" value="Glutathione_S-Trfase"/>
</dbReference>
<dbReference type="PROSITE" id="PS50404">
    <property type="entry name" value="GST_NTER"/>
    <property type="match status" value="1"/>
</dbReference>
<dbReference type="Gene3D" id="1.20.1050.10">
    <property type="match status" value="1"/>
</dbReference>
<dbReference type="InterPro" id="IPR036249">
    <property type="entry name" value="Thioredoxin-like_sf"/>
</dbReference>
<reference evidence="2 3" key="1">
    <citation type="submission" date="2020-05" db="EMBL/GenBank/DDBJ databases">
        <title>Azospirillum oleiclasticum sp. nov, a nitrogen-fixing and heavy crude oil-emulsifying bacterium isolated from the crude oil of Yumen Oilfield.</title>
        <authorList>
            <person name="Wu D."/>
            <person name="Cai M."/>
            <person name="Zhang X."/>
        </authorList>
    </citation>
    <scope>NUCLEOTIDE SEQUENCE [LARGE SCALE GENOMIC DNA]</scope>
    <source>
        <strain evidence="2 3">ROY-1-1-2</strain>
    </source>
</reference>
<sequence>MSDLTLILGSKAYSSWSLRPWLALKQTGLPFAELVIPLRQPDTRARILEHSPAGKVPVLRHGDLTVWDSLAICEYVAELAPEAALWPADPAARAIARAVSAEMHAGFQALRSSMPMDLKRRAPGEGMTDATATDIARITALWADCRARFGEGGPFLFGRFSIADAMYAPVVTRFDTYAVALDSTARAYADAVLALPAMRDWTDAGRAEPWTIDFGGPKP</sequence>
<dbReference type="InterPro" id="IPR036282">
    <property type="entry name" value="Glutathione-S-Trfase_C_sf"/>
</dbReference>
<keyword evidence="3" id="KW-1185">Reference proteome</keyword>
<evidence type="ECO:0000259" key="1">
    <source>
        <dbReference type="PROSITE" id="PS50404"/>
    </source>
</evidence>
<dbReference type="SUPFAM" id="SSF52833">
    <property type="entry name" value="Thioredoxin-like"/>
    <property type="match status" value="1"/>
</dbReference>
<dbReference type="Proteomes" id="UP000584642">
    <property type="component" value="Unassembled WGS sequence"/>
</dbReference>
<name>A0ABX2TJF0_9PROT</name>
<dbReference type="RefSeq" id="WP_180285240.1">
    <property type="nucleotide sequence ID" value="NZ_JABFDB010000027.1"/>
</dbReference>
<dbReference type="PANTHER" id="PTHR42673">
    <property type="entry name" value="MALEYLACETOACETATE ISOMERASE"/>
    <property type="match status" value="1"/>
</dbReference>
<organism evidence="2 3">
    <name type="scientific">Azospirillum oleiclasticum</name>
    <dbReference type="NCBI Taxonomy" id="2735135"/>
    <lineage>
        <taxon>Bacteria</taxon>
        <taxon>Pseudomonadati</taxon>
        <taxon>Pseudomonadota</taxon>
        <taxon>Alphaproteobacteria</taxon>
        <taxon>Rhodospirillales</taxon>
        <taxon>Azospirillaceae</taxon>
        <taxon>Azospirillum</taxon>
    </lineage>
</organism>